<evidence type="ECO:0000313" key="2">
    <source>
        <dbReference type="Proteomes" id="UP000469452"/>
    </source>
</evidence>
<dbReference type="EMBL" id="VJMI01014141">
    <property type="protein sequence ID" value="KAF0745974.1"/>
    <property type="molecule type" value="Genomic_DNA"/>
</dbReference>
<name>A0A6A5AB38_APHAT</name>
<protein>
    <submittedName>
        <fullName evidence="1">Uncharacterized protein</fullName>
    </submittedName>
</protein>
<reference evidence="1 2" key="1">
    <citation type="submission" date="2019-06" db="EMBL/GenBank/DDBJ databases">
        <title>Genomics analysis of Aphanomyces spp. identifies a new class of oomycete effector associated with host adaptation.</title>
        <authorList>
            <person name="Gaulin E."/>
        </authorList>
    </citation>
    <scope>NUCLEOTIDE SEQUENCE [LARGE SCALE GENOMIC DNA]</scope>
    <source>
        <strain evidence="1 2">E</strain>
    </source>
</reference>
<proteinExistence type="predicted"/>
<evidence type="ECO:0000313" key="1">
    <source>
        <dbReference type="EMBL" id="KAF0745974.1"/>
    </source>
</evidence>
<organism evidence="1 2">
    <name type="scientific">Aphanomyces astaci</name>
    <name type="common">Crayfish plague agent</name>
    <dbReference type="NCBI Taxonomy" id="112090"/>
    <lineage>
        <taxon>Eukaryota</taxon>
        <taxon>Sar</taxon>
        <taxon>Stramenopiles</taxon>
        <taxon>Oomycota</taxon>
        <taxon>Saprolegniomycetes</taxon>
        <taxon>Saprolegniales</taxon>
        <taxon>Verrucalvaceae</taxon>
        <taxon>Aphanomyces</taxon>
    </lineage>
</organism>
<accession>A0A6A5AB38</accession>
<feature type="non-terminal residue" evidence="1">
    <location>
        <position position="70"/>
    </location>
</feature>
<comment type="caution">
    <text evidence="1">The sequence shown here is derived from an EMBL/GenBank/DDBJ whole genome shotgun (WGS) entry which is preliminary data.</text>
</comment>
<dbReference type="Proteomes" id="UP000469452">
    <property type="component" value="Unassembled WGS sequence"/>
</dbReference>
<dbReference type="AlphaFoldDB" id="A0A6A5AB38"/>
<sequence>MRTMRELRAANKLAIPVNPDSVYKPIVRPERHFNALKVPAKLQAKLPFASKPKLDKKKSYVYIFGIYIYV</sequence>
<gene>
    <name evidence="1" type="ORF">AaE_008315</name>
</gene>